<evidence type="ECO:0000256" key="2">
    <source>
        <dbReference type="SAM" id="SignalP"/>
    </source>
</evidence>
<organism evidence="3 4">
    <name type="scientific">Daucus carota subsp. sativus</name>
    <name type="common">Carrot</name>
    <dbReference type="NCBI Taxonomy" id="79200"/>
    <lineage>
        <taxon>Eukaryota</taxon>
        <taxon>Viridiplantae</taxon>
        <taxon>Streptophyta</taxon>
        <taxon>Embryophyta</taxon>
        <taxon>Tracheophyta</taxon>
        <taxon>Spermatophyta</taxon>
        <taxon>Magnoliopsida</taxon>
        <taxon>eudicotyledons</taxon>
        <taxon>Gunneridae</taxon>
        <taxon>Pentapetalae</taxon>
        <taxon>asterids</taxon>
        <taxon>campanulids</taxon>
        <taxon>Apiales</taxon>
        <taxon>Apiaceae</taxon>
        <taxon>Apioideae</taxon>
        <taxon>Scandiceae</taxon>
        <taxon>Daucinae</taxon>
        <taxon>Daucus</taxon>
        <taxon>Daucus sect. Daucus</taxon>
    </lineage>
</organism>
<evidence type="ECO:0000256" key="1">
    <source>
        <dbReference type="SAM" id="MobiDB-lite"/>
    </source>
</evidence>
<name>A0A166HCQ0_DAUCS</name>
<reference evidence="3" key="2">
    <citation type="submission" date="2022-03" db="EMBL/GenBank/DDBJ databases">
        <title>Draft title - Genomic analysis of global carrot germplasm unveils the trajectory of domestication and the origin of high carotenoid orange carrot.</title>
        <authorList>
            <person name="Iorizzo M."/>
            <person name="Ellison S."/>
            <person name="Senalik D."/>
            <person name="Macko-Podgorni A."/>
            <person name="Grzebelus D."/>
            <person name="Bostan H."/>
            <person name="Rolling W."/>
            <person name="Curaba J."/>
            <person name="Simon P."/>
        </authorList>
    </citation>
    <scope>NUCLEOTIDE SEQUENCE</scope>
    <source>
        <tissue evidence="3">Leaf</tissue>
    </source>
</reference>
<reference evidence="3" key="1">
    <citation type="journal article" date="2016" name="Nat. Genet.">
        <title>A high-quality carrot genome assembly provides new insights into carotenoid accumulation and asterid genome evolution.</title>
        <authorList>
            <person name="Iorizzo M."/>
            <person name="Ellison S."/>
            <person name="Senalik D."/>
            <person name="Zeng P."/>
            <person name="Satapoomin P."/>
            <person name="Huang J."/>
            <person name="Bowman M."/>
            <person name="Iovene M."/>
            <person name="Sanseverino W."/>
            <person name="Cavagnaro P."/>
            <person name="Yildiz M."/>
            <person name="Macko-Podgorni A."/>
            <person name="Moranska E."/>
            <person name="Grzebelus E."/>
            <person name="Grzebelus D."/>
            <person name="Ashrafi H."/>
            <person name="Zheng Z."/>
            <person name="Cheng S."/>
            <person name="Spooner D."/>
            <person name="Van Deynze A."/>
            <person name="Simon P."/>
        </authorList>
    </citation>
    <scope>NUCLEOTIDE SEQUENCE</scope>
    <source>
        <tissue evidence="3">Leaf</tissue>
    </source>
</reference>
<protein>
    <submittedName>
        <fullName evidence="3">Uncharacterized protein</fullName>
    </submittedName>
</protein>
<evidence type="ECO:0000313" key="3">
    <source>
        <dbReference type="EMBL" id="WOG83703.1"/>
    </source>
</evidence>
<sequence>MDYRVCKFKLAIFSLFLVMNPKIECLPRRQTPGPPLAPIRPTPLCDAQIAVASSACSMMPFSTIPPPTPLSLDSPSPSPESPPPSHRHRHRHRHPGHRQTPVEHECCHWVRAIDSVCVCNLLVYLPVFLSKPAHRYTVITDPSCNVAYTCPGRLIG</sequence>
<keyword evidence="4" id="KW-1185">Reference proteome</keyword>
<dbReference type="AlphaFoldDB" id="A0A166HCQ0"/>
<feature type="region of interest" description="Disordered" evidence="1">
    <location>
        <begin position="67"/>
        <end position="99"/>
    </location>
</feature>
<dbReference type="OMA" id="HQTPDED"/>
<dbReference type="PANTHER" id="PTHR34377:SF3">
    <property type="entry name" value="TETRATRICOPEPTIDE REPEAT (TPR)-LIKE SUPERFAMILY PROTEIN"/>
    <property type="match status" value="1"/>
</dbReference>
<evidence type="ECO:0000313" key="4">
    <source>
        <dbReference type="Proteomes" id="UP000077755"/>
    </source>
</evidence>
<gene>
    <name evidence="3" type="ORF">DCAR_0102880</name>
</gene>
<dbReference type="EMBL" id="CP093343">
    <property type="protein sequence ID" value="WOG83703.1"/>
    <property type="molecule type" value="Genomic_DNA"/>
</dbReference>
<keyword evidence="2" id="KW-0732">Signal</keyword>
<dbReference type="PANTHER" id="PTHR34377">
    <property type="entry name" value="TETRATRICOPEPTIDE REPEAT (TPR)-LIKE SUPERFAMILY PROTEIN"/>
    <property type="match status" value="1"/>
</dbReference>
<feature type="signal peptide" evidence="2">
    <location>
        <begin position="1"/>
        <end position="25"/>
    </location>
</feature>
<feature type="chain" id="PRO_5043668790" evidence="2">
    <location>
        <begin position="26"/>
        <end position="156"/>
    </location>
</feature>
<proteinExistence type="predicted"/>
<feature type="compositionally biased region" description="Basic residues" evidence="1">
    <location>
        <begin position="85"/>
        <end position="97"/>
    </location>
</feature>
<accession>A0A166HCQ0</accession>
<dbReference type="Gramene" id="KZN10090">
    <property type="protein sequence ID" value="KZN10090"/>
    <property type="gene ID" value="DCAR_002746"/>
</dbReference>
<dbReference type="Proteomes" id="UP000077755">
    <property type="component" value="Chromosome 1"/>
</dbReference>